<proteinExistence type="predicted"/>
<accession>A0ABQ5DUZ7</accession>
<name>A0ABQ5DUZ7_9ASTR</name>
<keyword evidence="3" id="KW-1185">Reference proteome</keyword>
<dbReference type="Proteomes" id="UP001151760">
    <property type="component" value="Unassembled WGS sequence"/>
</dbReference>
<feature type="region of interest" description="Disordered" evidence="1">
    <location>
        <begin position="479"/>
        <end position="511"/>
    </location>
</feature>
<gene>
    <name evidence="2" type="ORF">Tco_0951720</name>
</gene>
<feature type="compositionally biased region" description="Low complexity" evidence="1">
    <location>
        <begin position="486"/>
        <end position="510"/>
    </location>
</feature>
<protein>
    <submittedName>
        <fullName evidence="2">Uncharacterized protein</fullName>
    </submittedName>
</protein>
<sequence>MLNSDLLIPVGYETSKYGYAPSRPADLMDGPLIARIRGRSRRYMRLAHVRRIHSNDREGVPMAKAGRLCILKKEMAPLLQVVTSYSSPELMELTGATGKMPRMAVSMGITGLSMNLLQMHEQDEIYKDKNEKSFAILEVQRVHNHFVTDRQMAQIAGSIGAKGLSSRLVSIFFRKIGCPPTMMVVLSLSMAKLCVFPDLPLSMDSAECAHKPEDPELRLGPPETPLERGKASLPSLNELPPILYEQQIQIPGRNLINVELEKNEMASIINQLPKNELQGVLGEDSIRKPLNEFNAEQQGQLKDLAINHFAVKNEIIAQMKYLYPGDEWEFTKVIREKFFQGRQKGREFDLEHLQKMLSALKERGKSSSCAAREWEGGSLLIGPAWILVGARPTEVFLRNHIRMQFSAHPSERGTALAELSLLDSRRVQGQPALTRLLALLNAPPRSKLSRIRQMQKWGSRKWLKKSEEESSWTTVYTRRKKQIEQRPPLSVRSSRSSSPTKPTTPCSSLSALAGESLRMNVGLDRGIKTSSTGRERIGESVTEMKAGVGQTVHVAKVKPIVRVRVLVQDRTVWDLLLRALEASNQPGRSRSEVYYLTKGRVSGIRGFAIPVSLRRCSRPKSHVMLSETPRTTRIEDAPLVRKHNGLACGANGDLRLQEGKRQPPSSKDFFEGGALLYSFARETST</sequence>
<evidence type="ECO:0000313" key="3">
    <source>
        <dbReference type="Proteomes" id="UP001151760"/>
    </source>
</evidence>
<evidence type="ECO:0000313" key="2">
    <source>
        <dbReference type="EMBL" id="GJT43005.1"/>
    </source>
</evidence>
<reference evidence="2" key="2">
    <citation type="submission" date="2022-01" db="EMBL/GenBank/DDBJ databases">
        <authorList>
            <person name="Yamashiro T."/>
            <person name="Shiraishi A."/>
            <person name="Satake H."/>
            <person name="Nakayama K."/>
        </authorList>
    </citation>
    <scope>NUCLEOTIDE SEQUENCE</scope>
</reference>
<reference evidence="2" key="1">
    <citation type="journal article" date="2022" name="Int. J. Mol. Sci.">
        <title>Draft Genome of Tanacetum Coccineum: Genomic Comparison of Closely Related Tanacetum-Family Plants.</title>
        <authorList>
            <person name="Yamashiro T."/>
            <person name="Shiraishi A."/>
            <person name="Nakayama K."/>
            <person name="Satake H."/>
        </authorList>
    </citation>
    <scope>NUCLEOTIDE SEQUENCE</scope>
</reference>
<comment type="caution">
    <text evidence="2">The sequence shown here is derived from an EMBL/GenBank/DDBJ whole genome shotgun (WGS) entry which is preliminary data.</text>
</comment>
<organism evidence="2 3">
    <name type="scientific">Tanacetum coccineum</name>
    <dbReference type="NCBI Taxonomy" id="301880"/>
    <lineage>
        <taxon>Eukaryota</taxon>
        <taxon>Viridiplantae</taxon>
        <taxon>Streptophyta</taxon>
        <taxon>Embryophyta</taxon>
        <taxon>Tracheophyta</taxon>
        <taxon>Spermatophyta</taxon>
        <taxon>Magnoliopsida</taxon>
        <taxon>eudicotyledons</taxon>
        <taxon>Gunneridae</taxon>
        <taxon>Pentapetalae</taxon>
        <taxon>asterids</taxon>
        <taxon>campanulids</taxon>
        <taxon>Asterales</taxon>
        <taxon>Asteraceae</taxon>
        <taxon>Asteroideae</taxon>
        <taxon>Anthemideae</taxon>
        <taxon>Anthemidinae</taxon>
        <taxon>Tanacetum</taxon>
    </lineage>
</organism>
<dbReference type="EMBL" id="BQNB010015693">
    <property type="protein sequence ID" value="GJT43005.1"/>
    <property type="molecule type" value="Genomic_DNA"/>
</dbReference>
<evidence type="ECO:0000256" key="1">
    <source>
        <dbReference type="SAM" id="MobiDB-lite"/>
    </source>
</evidence>